<evidence type="ECO:0000313" key="1">
    <source>
        <dbReference type="EMBL" id="KKL13197.1"/>
    </source>
</evidence>
<sequence length="126" mass="14443">FYVDTPTDAAQEQMMAYYTGLPQYDGYDFGEMPECRDLTGRDISNMCEKAWRQELSLKEATDNGCVPILRRNPEMVAKLRDEAHNSYLSAQIPGVYRKHDSDAVRKEELKGRRITWGDEEDEGGEA</sequence>
<dbReference type="AlphaFoldDB" id="A0A0F9BHB0"/>
<organism evidence="1">
    <name type="scientific">marine sediment metagenome</name>
    <dbReference type="NCBI Taxonomy" id="412755"/>
    <lineage>
        <taxon>unclassified sequences</taxon>
        <taxon>metagenomes</taxon>
        <taxon>ecological metagenomes</taxon>
    </lineage>
</organism>
<reference evidence="1" key="1">
    <citation type="journal article" date="2015" name="Nature">
        <title>Complex archaea that bridge the gap between prokaryotes and eukaryotes.</title>
        <authorList>
            <person name="Spang A."/>
            <person name="Saw J.H."/>
            <person name="Jorgensen S.L."/>
            <person name="Zaremba-Niedzwiedzka K."/>
            <person name="Martijn J."/>
            <person name="Lind A.E."/>
            <person name="van Eijk R."/>
            <person name="Schleper C."/>
            <person name="Guy L."/>
            <person name="Ettema T.J."/>
        </authorList>
    </citation>
    <scope>NUCLEOTIDE SEQUENCE</scope>
</reference>
<gene>
    <name evidence="1" type="ORF">LCGC14_2528140</name>
</gene>
<name>A0A0F9BHB0_9ZZZZ</name>
<accession>A0A0F9BHB0</accession>
<feature type="non-terminal residue" evidence="1">
    <location>
        <position position="1"/>
    </location>
</feature>
<proteinExistence type="predicted"/>
<comment type="caution">
    <text evidence="1">The sequence shown here is derived from an EMBL/GenBank/DDBJ whole genome shotgun (WGS) entry which is preliminary data.</text>
</comment>
<protein>
    <submittedName>
        <fullName evidence="1">Uncharacterized protein</fullName>
    </submittedName>
</protein>
<dbReference type="EMBL" id="LAZR01040955">
    <property type="protein sequence ID" value="KKL13197.1"/>
    <property type="molecule type" value="Genomic_DNA"/>
</dbReference>